<organism evidence="1 2">
    <name type="scientific">Yoonia phaeophyticola</name>
    <dbReference type="NCBI Taxonomy" id="3137369"/>
    <lineage>
        <taxon>Bacteria</taxon>
        <taxon>Pseudomonadati</taxon>
        <taxon>Pseudomonadota</taxon>
        <taxon>Alphaproteobacteria</taxon>
        <taxon>Rhodobacterales</taxon>
        <taxon>Paracoccaceae</taxon>
        <taxon>Yoonia</taxon>
    </lineage>
</organism>
<evidence type="ECO:0008006" key="3">
    <source>
        <dbReference type="Google" id="ProtNLM"/>
    </source>
</evidence>
<dbReference type="RefSeq" id="WP_341367016.1">
    <property type="nucleotide sequence ID" value="NZ_CP150951.2"/>
</dbReference>
<name>A0ABZ2V327_9RHOB</name>
<gene>
    <name evidence="1" type="ORF">AABB29_19030</name>
</gene>
<dbReference type="Proteomes" id="UP001440612">
    <property type="component" value="Chromosome"/>
</dbReference>
<proteinExistence type="predicted"/>
<reference evidence="2" key="1">
    <citation type="submission" date="2024-04" db="EMBL/GenBank/DDBJ databases">
        <title>Phylogenomic analyses of a clade within the roseobacter group suggest taxonomic reassignments of species of the genera Aestuariivita, Citreicella, Loktanella, Nautella, Pelagibaca, Ruegeria, Thalassobius, Thiobacimonas and Tropicibacter, and the proposal o.</title>
        <authorList>
            <person name="Jeon C.O."/>
        </authorList>
    </citation>
    <scope>NUCLEOTIDE SEQUENCE [LARGE SCALE GENOMIC DNA]</scope>
    <source>
        <strain evidence="2">BS5-3</strain>
    </source>
</reference>
<sequence>MKFLVLAALIFAGAYWLVIVSNEGVVPQSETDDPAIVAAVTQSDTDDPAIVSAIDDLASICLASGGDKAKAEEAIIALDGYEFTGPNSATDASGRIIILLAGSGDNFSCVFAYDPNVDAPDDSISANVARTLAALDVVKSELAARLDISENDFVEEQGTLTYTSEAIQVLILPRSSIRIAINHQN</sequence>
<dbReference type="EMBL" id="CP150951">
    <property type="protein sequence ID" value="WZC48903.1"/>
    <property type="molecule type" value="Genomic_DNA"/>
</dbReference>
<keyword evidence="2" id="KW-1185">Reference proteome</keyword>
<protein>
    <recommendedName>
        <fullName evidence="3">Lipoprotein</fullName>
    </recommendedName>
</protein>
<accession>A0ABZ2V327</accession>
<evidence type="ECO:0000313" key="1">
    <source>
        <dbReference type="EMBL" id="WZC48903.1"/>
    </source>
</evidence>
<evidence type="ECO:0000313" key="2">
    <source>
        <dbReference type="Proteomes" id="UP001440612"/>
    </source>
</evidence>